<dbReference type="InterPro" id="IPR012334">
    <property type="entry name" value="Pectin_lyas_fold"/>
</dbReference>
<evidence type="ECO:0000256" key="4">
    <source>
        <dbReference type="ARBA" id="ARBA00010980"/>
    </source>
</evidence>
<comment type="similarity">
    <text evidence="4 11">Belongs to the polysaccharide lyase 1 family.</text>
</comment>
<evidence type="ECO:0000256" key="10">
    <source>
        <dbReference type="ARBA" id="ARBA00023239"/>
    </source>
</evidence>
<dbReference type="InterPro" id="IPR045032">
    <property type="entry name" value="PEL"/>
</dbReference>
<keyword evidence="15" id="KW-1185">Reference proteome</keyword>
<evidence type="ECO:0000256" key="11">
    <source>
        <dbReference type="RuleBase" id="RU361173"/>
    </source>
</evidence>
<evidence type="ECO:0000256" key="7">
    <source>
        <dbReference type="ARBA" id="ARBA00022723"/>
    </source>
</evidence>
<name>A0A9P4QSZ6_9PLEO</name>
<dbReference type="EMBL" id="ML996215">
    <property type="protein sequence ID" value="KAF2730534.1"/>
    <property type="molecule type" value="Genomic_DNA"/>
</dbReference>
<reference evidence="14" key="1">
    <citation type="journal article" date="2020" name="Stud. Mycol.">
        <title>101 Dothideomycetes genomes: a test case for predicting lifestyles and emergence of pathogens.</title>
        <authorList>
            <person name="Haridas S."/>
            <person name="Albert R."/>
            <person name="Binder M."/>
            <person name="Bloem J."/>
            <person name="Labutti K."/>
            <person name="Salamov A."/>
            <person name="Andreopoulos B."/>
            <person name="Baker S."/>
            <person name="Barry K."/>
            <person name="Bills G."/>
            <person name="Bluhm B."/>
            <person name="Cannon C."/>
            <person name="Castanera R."/>
            <person name="Culley D."/>
            <person name="Daum C."/>
            <person name="Ezra D."/>
            <person name="Gonzalez J."/>
            <person name="Henrissat B."/>
            <person name="Kuo A."/>
            <person name="Liang C."/>
            <person name="Lipzen A."/>
            <person name="Lutzoni F."/>
            <person name="Magnuson J."/>
            <person name="Mondo S."/>
            <person name="Nolan M."/>
            <person name="Ohm R."/>
            <person name="Pangilinan J."/>
            <person name="Park H.-J."/>
            <person name="Ramirez L."/>
            <person name="Alfaro M."/>
            <person name="Sun H."/>
            <person name="Tritt A."/>
            <person name="Yoshinaga Y."/>
            <person name="Zwiers L.-H."/>
            <person name="Turgeon B."/>
            <person name="Goodwin S."/>
            <person name="Spatafora J."/>
            <person name="Crous P."/>
            <person name="Grigoriev I."/>
        </authorList>
    </citation>
    <scope>NUCLEOTIDE SEQUENCE</scope>
    <source>
        <strain evidence="14">CBS 125425</strain>
    </source>
</reference>
<sequence length="331" mass="35224">MKVSVLLALGWVTIVAAAPPMLFPKSYSLPKNASVADVPTTGFATQNGGTTGGRLANDSLASPQNITPVSTFAQLEAAVKGDIPRIVMITGPITSTGNVKIGSNKTVIGKNSSAKLTGFTLTVKRSNNVIIRNLAISKVVDGDAIAIQYASNVWIDHVDLSSDRDHDKDYYDGLLDVTHAGDFVTVSNSILHDHWKCSLVGHSDNNGAEDKGHLRITYHNNYWKNVNSRAPSIRFGVAHIYNNYYENVNDGINTRDGAQVLAQNNVFVRGKKALYSTDSGYAVATGNDFGESANAALQGTLTKMPYQVPSLLPAADVKAAVVGTAGVTLSF</sequence>
<keyword evidence="7" id="KW-0479">Metal-binding</keyword>
<protein>
    <recommendedName>
        <fullName evidence="5">pectate lyase</fullName>
        <ecNumber evidence="5">4.2.2.2</ecNumber>
    </recommendedName>
</protein>
<evidence type="ECO:0000259" key="13">
    <source>
        <dbReference type="SMART" id="SM00656"/>
    </source>
</evidence>
<keyword evidence="10 11" id="KW-0456">Lyase</keyword>
<evidence type="ECO:0000313" key="14">
    <source>
        <dbReference type="EMBL" id="KAF2730534.1"/>
    </source>
</evidence>
<proteinExistence type="inferred from homology"/>
<evidence type="ECO:0000256" key="12">
    <source>
        <dbReference type="SAM" id="SignalP"/>
    </source>
</evidence>
<dbReference type="AlphaFoldDB" id="A0A9P4QSZ6"/>
<evidence type="ECO:0000256" key="9">
    <source>
        <dbReference type="ARBA" id="ARBA00022837"/>
    </source>
</evidence>
<keyword evidence="11" id="KW-0119">Carbohydrate metabolism</keyword>
<dbReference type="SUPFAM" id="SSF51126">
    <property type="entry name" value="Pectin lyase-like"/>
    <property type="match status" value="1"/>
</dbReference>
<comment type="catalytic activity">
    <reaction evidence="1">
        <text>Eliminative cleavage of (1-&gt;4)-alpha-D-galacturonan to give oligosaccharides with 4-deoxy-alpha-D-galact-4-enuronosyl groups at their non-reducing ends.</text>
        <dbReference type="EC" id="4.2.2.2"/>
    </reaction>
</comment>
<feature type="chain" id="PRO_5040281925" description="pectate lyase" evidence="12">
    <location>
        <begin position="18"/>
        <end position="331"/>
    </location>
</feature>
<dbReference type="GO" id="GO:0046872">
    <property type="term" value="F:metal ion binding"/>
    <property type="evidence" value="ECO:0007669"/>
    <property type="project" value="UniProtKB-KW"/>
</dbReference>
<gene>
    <name evidence="14" type="ORF">EJ04DRAFT_585797</name>
</gene>
<dbReference type="OrthoDB" id="1637350at2759"/>
<dbReference type="Pfam" id="PF00544">
    <property type="entry name" value="Pectate_lyase_4"/>
    <property type="match status" value="1"/>
</dbReference>
<evidence type="ECO:0000256" key="1">
    <source>
        <dbReference type="ARBA" id="ARBA00000695"/>
    </source>
</evidence>
<dbReference type="EC" id="4.2.2.2" evidence="5"/>
<dbReference type="PANTHER" id="PTHR31683:SF18">
    <property type="entry name" value="PECTATE LYASE 21-RELATED"/>
    <property type="match status" value="1"/>
</dbReference>
<keyword evidence="8 12" id="KW-0732">Signal</keyword>
<keyword evidence="9" id="KW-0106">Calcium</keyword>
<comment type="caution">
    <text evidence="14">The sequence shown here is derived from an EMBL/GenBank/DDBJ whole genome shotgun (WGS) entry which is preliminary data.</text>
</comment>
<dbReference type="FunFam" id="2.160.20.10:FF:000036">
    <property type="entry name" value="Pectate lyase A"/>
    <property type="match status" value="1"/>
</dbReference>
<dbReference type="InterPro" id="IPR011050">
    <property type="entry name" value="Pectin_lyase_fold/virulence"/>
</dbReference>
<feature type="domain" description="Pectate lyase" evidence="13">
    <location>
        <begin position="62"/>
        <end position="273"/>
    </location>
</feature>
<dbReference type="Proteomes" id="UP000799444">
    <property type="component" value="Unassembled WGS sequence"/>
</dbReference>
<dbReference type="SMART" id="SM00656">
    <property type="entry name" value="Amb_all"/>
    <property type="match status" value="1"/>
</dbReference>
<keyword evidence="6 11" id="KW-0964">Secreted</keyword>
<dbReference type="GO" id="GO:0030570">
    <property type="term" value="F:pectate lyase activity"/>
    <property type="evidence" value="ECO:0007669"/>
    <property type="project" value="UniProtKB-EC"/>
</dbReference>
<evidence type="ECO:0000313" key="15">
    <source>
        <dbReference type="Proteomes" id="UP000799444"/>
    </source>
</evidence>
<evidence type="ECO:0000256" key="2">
    <source>
        <dbReference type="ARBA" id="ARBA00001913"/>
    </source>
</evidence>
<comment type="subcellular location">
    <subcellularLocation>
        <location evidence="3 11">Secreted</location>
    </subcellularLocation>
</comment>
<accession>A0A9P4QSZ6</accession>
<evidence type="ECO:0000256" key="3">
    <source>
        <dbReference type="ARBA" id="ARBA00004613"/>
    </source>
</evidence>
<evidence type="ECO:0000256" key="8">
    <source>
        <dbReference type="ARBA" id="ARBA00022729"/>
    </source>
</evidence>
<dbReference type="GO" id="GO:0005576">
    <property type="term" value="C:extracellular region"/>
    <property type="evidence" value="ECO:0007669"/>
    <property type="project" value="UniProtKB-SubCell"/>
</dbReference>
<keyword evidence="11" id="KW-0624">Polysaccharide degradation</keyword>
<dbReference type="InterPro" id="IPR002022">
    <property type="entry name" value="Pec_lyase"/>
</dbReference>
<evidence type="ECO:0000256" key="6">
    <source>
        <dbReference type="ARBA" id="ARBA00022525"/>
    </source>
</evidence>
<dbReference type="PANTHER" id="PTHR31683">
    <property type="entry name" value="PECTATE LYASE 18-RELATED"/>
    <property type="match status" value="1"/>
</dbReference>
<dbReference type="GO" id="GO:0000272">
    <property type="term" value="P:polysaccharide catabolic process"/>
    <property type="evidence" value="ECO:0007669"/>
    <property type="project" value="UniProtKB-KW"/>
</dbReference>
<evidence type="ECO:0000256" key="5">
    <source>
        <dbReference type="ARBA" id="ARBA00012272"/>
    </source>
</evidence>
<comment type="cofactor">
    <cofactor evidence="2">
        <name>Ca(2+)</name>
        <dbReference type="ChEBI" id="CHEBI:29108"/>
    </cofactor>
</comment>
<organism evidence="14 15">
    <name type="scientific">Polyplosphaeria fusca</name>
    <dbReference type="NCBI Taxonomy" id="682080"/>
    <lineage>
        <taxon>Eukaryota</taxon>
        <taxon>Fungi</taxon>
        <taxon>Dikarya</taxon>
        <taxon>Ascomycota</taxon>
        <taxon>Pezizomycotina</taxon>
        <taxon>Dothideomycetes</taxon>
        <taxon>Pleosporomycetidae</taxon>
        <taxon>Pleosporales</taxon>
        <taxon>Tetraplosphaeriaceae</taxon>
        <taxon>Polyplosphaeria</taxon>
    </lineage>
</organism>
<dbReference type="Gene3D" id="2.160.20.10">
    <property type="entry name" value="Single-stranded right-handed beta-helix, Pectin lyase-like"/>
    <property type="match status" value="1"/>
</dbReference>
<feature type="signal peptide" evidence="12">
    <location>
        <begin position="1"/>
        <end position="17"/>
    </location>
</feature>